<dbReference type="Proteomes" id="UP000650511">
    <property type="component" value="Unassembled WGS sequence"/>
</dbReference>
<evidence type="ECO:0000313" key="6">
    <source>
        <dbReference type="EMBL" id="GGI04459.1"/>
    </source>
</evidence>
<sequence>MVEGLRVAASPVEDGEVDRAYLATLEELTGLLVEEATLEGLLSQVLELTARAVATSAAVSVTVVDEHGRYRTAARSSEDAELVDVVQYELVQGPCVEALERGEERYVADFGTNERWPEVAERARQLGFGCVLAVPLSVNGVVIGALNVFGASVDGLSTADRELVRRIAAPAASTLANARAFLRVHRLAEQLQEALASRVVIEQAKGVLMAREGCDADTAFELLRRTSQDANRRLREVARAIVVRHEAAARGRDGG</sequence>
<accession>A0A8J3A8B2</accession>
<evidence type="ECO:0000256" key="4">
    <source>
        <dbReference type="ARBA" id="ARBA00023163"/>
    </source>
</evidence>
<dbReference type="SMART" id="SM00065">
    <property type="entry name" value="GAF"/>
    <property type="match status" value="1"/>
</dbReference>
<dbReference type="Gene3D" id="3.30.450.40">
    <property type="match status" value="1"/>
</dbReference>
<dbReference type="SMART" id="SM01012">
    <property type="entry name" value="ANTAR"/>
    <property type="match status" value="1"/>
</dbReference>
<reference evidence="6" key="2">
    <citation type="submission" date="2020-09" db="EMBL/GenBank/DDBJ databases">
        <authorList>
            <person name="Sun Q."/>
            <person name="Zhou Y."/>
        </authorList>
    </citation>
    <scope>NUCLEOTIDE SEQUENCE</scope>
    <source>
        <strain evidence="6">CGMCC 1.14988</strain>
    </source>
</reference>
<evidence type="ECO:0000256" key="3">
    <source>
        <dbReference type="ARBA" id="ARBA00023015"/>
    </source>
</evidence>
<organism evidence="6 7">
    <name type="scientific">Egicoccus halophilus</name>
    <dbReference type="NCBI Taxonomy" id="1670830"/>
    <lineage>
        <taxon>Bacteria</taxon>
        <taxon>Bacillati</taxon>
        <taxon>Actinomycetota</taxon>
        <taxon>Nitriliruptoria</taxon>
        <taxon>Egicoccales</taxon>
        <taxon>Egicoccaceae</taxon>
        <taxon>Egicoccus</taxon>
    </lineage>
</organism>
<dbReference type="InterPro" id="IPR005561">
    <property type="entry name" value="ANTAR"/>
</dbReference>
<dbReference type="EMBL" id="BMHA01000003">
    <property type="protein sequence ID" value="GGI04459.1"/>
    <property type="molecule type" value="Genomic_DNA"/>
</dbReference>
<proteinExistence type="predicted"/>
<keyword evidence="2" id="KW-0418">Kinase</keyword>
<dbReference type="InterPro" id="IPR029016">
    <property type="entry name" value="GAF-like_dom_sf"/>
</dbReference>
<name>A0A8J3A8B2_9ACTN</name>
<reference evidence="6" key="1">
    <citation type="journal article" date="2014" name="Int. J. Syst. Evol. Microbiol.">
        <title>Complete genome sequence of Corynebacterium casei LMG S-19264T (=DSM 44701T), isolated from a smear-ripened cheese.</title>
        <authorList>
            <consortium name="US DOE Joint Genome Institute (JGI-PGF)"/>
            <person name="Walter F."/>
            <person name="Albersmeier A."/>
            <person name="Kalinowski J."/>
            <person name="Ruckert C."/>
        </authorList>
    </citation>
    <scope>NUCLEOTIDE SEQUENCE</scope>
    <source>
        <strain evidence="6">CGMCC 1.14988</strain>
    </source>
</reference>
<dbReference type="InterPro" id="IPR003018">
    <property type="entry name" value="GAF"/>
</dbReference>
<dbReference type="InterPro" id="IPR012074">
    <property type="entry name" value="GAF_ANTAR"/>
</dbReference>
<evidence type="ECO:0000256" key="1">
    <source>
        <dbReference type="ARBA" id="ARBA00022679"/>
    </source>
</evidence>
<feature type="domain" description="ANTAR" evidence="5">
    <location>
        <begin position="181"/>
        <end position="242"/>
    </location>
</feature>
<dbReference type="InterPro" id="IPR011006">
    <property type="entry name" value="CheY-like_superfamily"/>
</dbReference>
<evidence type="ECO:0000259" key="5">
    <source>
        <dbReference type="PROSITE" id="PS50921"/>
    </source>
</evidence>
<dbReference type="SUPFAM" id="SSF55781">
    <property type="entry name" value="GAF domain-like"/>
    <property type="match status" value="1"/>
</dbReference>
<dbReference type="AlphaFoldDB" id="A0A8J3A8B2"/>
<evidence type="ECO:0000256" key="2">
    <source>
        <dbReference type="ARBA" id="ARBA00022777"/>
    </source>
</evidence>
<dbReference type="GO" id="GO:0003723">
    <property type="term" value="F:RNA binding"/>
    <property type="evidence" value="ECO:0007669"/>
    <property type="project" value="InterPro"/>
</dbReference>
<dbReference type="PIRSF" id="PIRSF036625">
    <property type="entry name" value="GAF_ANTAR"/>
    <property type="match status" value="1"/>
</dbReference>
<keyword evidence="4" id="KW-0804">Transcription</keyword>
<comment type="caution">
    <text evidence="6">The sequence shown here is derived from an EMBL/GenBank/DDBJ whole genome shotgun (WGS) entry which is preliminary data.</text>
</comment>
<keyword evidence="7" id="KW-1185">Reference proteome</keyword>
<dbReference type="Pfam" id="PF13185">
    <property type="entry name" value="GAF_2"/>
    <property type="match status" value="1"/>
</dbReference>
<keyword evidence="3" id="KW-0805">Transcription regulation</keyword>
<dbReference type="Pfam" id="PF03861">
    <property type="entry name" value="ANTAR"/>
    <property type="match status" value="1"/>
</dbReference>
<dbReference type="PROSITE" id="PS50921">
    <property type="entry name" value="ANTAR"/>
    <property type="match status" value="1"/>
</dbReference>
<evidence type="ECO:0000313" key="7">
    <source>
        <dbReference type="Proteomes" id="UP000650511"/>
    </source>
</evidence>
<protein>
    <recommendedName>
        <fullName evidence="5">ANTAR domain-containing protein</fullName>
    </recommendedName>
</protein>
<dbReference type="Gene3D" id="1.10.10.10">
    <property type="entry name" value="Winged helix-like DNA-binding domain superfamily/Winged helix DNA-binding domain"/>
    <property type="match status" value="1"/>
</dbReference>
<gene>
    <name evidence="6" type="ORF">GCM10011354_09200</name>
</gene>
<dbReference type="SUPFAM" id="SSF52172">
    <property type="entry name" value="CheY-like"/>
    <property type="match status" value="1"/>
</dbReference>
<keyword evidence="1" id="KW-0808">Transferase</keyword>
<dbReference type="InterPro" id="IPR036388">
    <property type="entry name" value="WH-like_DNA-bd_sf"/>
</dbReference>
<dbReference type="GO" id="GO:0016301">
    <property type="term" value="F:kinase activity"/>
    <property type="evidence" value="ECO:0007669"/>
    <property type="project" value="UniProtKB-KW"/>
</dbReference>